<reference evidence="1" key="1">
    <citation type="submission" date="2019-07" db="EMBL/GenBank/DDBJ databases">
        <title>Annotation for the trematode Paragonimus miyazaki's.</title>
        <authorList>
            <person name="Choi Y.-J."/>
        </authorList>
    </citation>
    <scope>NUCLEOTIDE SEQUENCE</scope>
    <source>
        <strain evidence="1">Japan</strain>
    </source>
</reference>
<comment type="caution">
    <text evidence="1">The sequence shown here is derived from an EMBL/GenBank/DDBJ whole genome shotgun (WGS) entry which is preliminary data.</text>
</comment>
<accession>A0A8S9YRG7</accession>
<proteinExistence type="predicted"/>
<gene>
    <name evidence="1" type="ORF">EG68_06890</name>
</gene>
<sequence length="264" mass="30037">MLFDILVSYPRISGITWDLPVSVVNQWRREKNRLLTELERVLQSQELQQSSCNAPAFTAAQAPLTLAKPVRQVQRASFVISSAIAFDMYDILVTELLHFYASRIVQSTLIEAQIFQYLLEKTTGELIREIAKYQLERSETTARQKRLACIQKHATDRPGDVLGSVALELLLPWAGSQSLETIVKNKAEECIVEVFALDLLLQRLVDIDQNIAATIKCRPLATFHAAANVDLFFREALHMLNEHIDQDLEDIDLTEICDRISDKR</sequence>
<evidence type="ECO:0000313" key="1">
    <source>
        <dbReference type="EMBL" id="KAF7255996.1"/>
    </source>
</evidence>
<dbReference type="Proteomes" id="UP000822476">
    <property type="component" value="Unassembled WGS sequence"/>
</dbReference>
<keyword evidence="2" id="KW-1185">Reference proteome</keyword>
<dbReference type="OrthoDB" id="6252165at2759"/>
<dbReference type="AlphaFoldDB" id="A0A8S9YRG7"/>
<protein>
    <submittedName>
        <fullName evidence="1">Uncharacterized protein</fullName>
    </submittedName>
</protein>
<organism evidence="1 2">
    <name type="scientific">Paragonimus skrjabini miyazakii</name>
    <dbReference type="NCBI Taxonomy" id="59628"/>
    <lineage>
        <taxon>Eukaryota</taxon>
        <taxon>Metazoa</taxon>
        <taxon>Spiralia</taxon>
        <taxon>Lophotrochozoa</taxon>
        <taxon>Platyhelminthes</taxon>
        <taxon>Trematoda</taxon>
        <taxon>Digenea</taxon>
        <taxon>Plagiorchiida</taxon>
        <taxon>Troglotremata</taxon>
        <taxon>Troglotrematidae</taxon>
        <taxon>Paragonimus</taxon>
    </lineage>
</organism>
<evidence type="ECO:0000313" key="2">
    <source>
        <dbReference type="Proteomes" id="UP000822476"/>
    </source>
</evidence>
<dbReference type="EMBL" id="JTDE01003496">
    <property type="protein sequence ID" value="KAF7255996.1"/>
    <property type="molecule type" value="Genomic_DNA"/>
</dbReference>
<name>A0A8S9YRG7_9TREM</name>